<gene>
    <name evidence="1" type="ORF">NUM_71730</name>
</gene>
<reference evidence="2" key="1">
    <citation type="journal article" date="2021" name="Int. J. Syst. Evol. Microbiol.">
        <title>Actinocatenispora comari sp. nov., an endophytic actinomycete isolated from aerial parts of Comarum salesowianum.</title>
        <authorList>
            <person name="Oyunbileg N."/>
            <person name="Iizaka Y."/>
            <person name="Hamada M."/>
            <person name="Davaapurev B.O."/>
            <person name="Fukumoto A."/>
            <person name="Tsetseg B."/>
            <person name="Kato F."/>
            <person name="Tamura T."/>
            <person name="Batkhuu J."/>
            <person name="Anzai Y."/>
        </authorList>
    </citation>
    <scope>NUCLEOTIDE SEQUENCE [LARGE SCALE GENOMIC DNA]</scope>
    <source>
        <strain evidence="2">NUM-2625</strain>
    </source>
</reference>
<dbReference type="Proteomes" id="UP000614996">
    <property type="component" value="Unassembled WGS sequence"/>
</dbReference>
<dbReference type="Gene3D" id="3.40.50.150">
    <property type="entry name" value="Vaccinia Virus protein VP39"/>
    <property type="match status" value="1"/>
</dbReference>
<dbReference type="EMBL" id="BOPO01000150">
    <property type="protein sequence ID" value="GIL31919.1"/>
    <property type="molecule type" value="Genomic_DNA"/>
</dbReference>
<keyword evidence="2" id="KW-1185">Reference proteome</keyword>
<protein>
    <recommendedName>
        <fullName evidence="3">S-adenosyl methyltransferase</fullName>
    </recommendedName>
</protein>
<organism evidence="1 2">
    <name type="scientific">Actinocatenispora comari</name>
    <dbReference type="NCBI Taxonomy" id="2807577"/>
    <lineage>
        <taxon>Bacteria</taxon>
        <taxon>Bacillati</taxon>
        <taxon>Actinomycetota</taxon>
        <taxon>Actinomycetes</taxon>
        <taxon>Micromonosporales</taxon>
        <taxon>Micromonosporaceae</taxon>
        <taxon>Actinocatenispora</taxon>
    </lineage>
</organism>
<name>A0A8J4AIM9_9ACTN</name>
<dbReference type="AlphaFoldDB" id="A0A8J4AIM9"/>
<evidence type="ECO:0000313" key="2">
    <source>
        <dbReference type="Proteomes" id="UP000614996"/>
    </source>
</evidence>
<dbReference type="PIRSF" id="PIRSF017393">
    <property type="entry name" value="MTase_SAV2177"/>
    <property type="match status" value="1"/>
</dbReference>
<accession>A0A8J4AIM9</accession>
<proteinExistence type="predicted"/>
<dbReference type="InterPro" id="IPR029063">
    <property type="entry name" value="SAM-dependent_MTases_sf"/>
</dbReference>
<comment type="caution">
    <text evidence="1">The sequence shown here is derived from an EMBL/GenBank/DDBJ whole genome shotgun (WGS) entry which is preliminary data.</text>
</comment>
<sequence>MGDGDELDPEGLHRAQLAQPSAARMYDFFLGGGANFDHDRRAAEQALSAFPALRDWAGANRSFLRRVVTFLCGQGFEQFLDLGSGIPTVGNVHEIAQRHRPEARVAYVDWDPVAVAHGRQLLGDRPGVSVTQADVRHPDQVLAQPGVADFLDWTRPVAVLAFAIIHAIPDRDDPVGIVAGYRDASCPGSALAVSHGVVTTMSDEQVERFVAAYRNTPTPATFRDVDRVADLFAGYSLVEPGLVLLDEWRPDDPANAVHAEDNNCYGGVGILPAPR</sequence>
<dbReference type="Pfam" id="PF04672">
    <property type="entry name" value="Methyltransf_19"/>
    <property type="match status" value="1"/>
</dbReference>
<dbReference type="InterPro" id="IPR006764">
    <property type="entry name" value="SAM_dep_MeTrfase_SAV2177_type"/>
</dbReference>
<evidence type="ECO:0000313" key="1">
    <source>
        <dbReference type="EMBL" id="GIL31919.1"/>
    </source>
</evidence>
<dbReference type="SUPFAM" id="SSF53335">
    <property type="entry name" value="S-adenosyl-L-methionine-dependent methyltransferases"/>
    <property type="match status" value="1"/>
</dbReference>
<dbReference type="RefSeq" id="WP_207129458.1">
    <property type="nucleotide sequence ID" value="NZ_BOPO01000150.1"/>
</dbReference>
<evidence type="ECO:0008006" key="3">
    <source>
        <dbReference type="Google" id="ProtNLM"/>
    </source>
</evidence>